<proteinExistence type="predicted"/>
<dbReference type="PROSITE" id="PS01124">
    <property type="entry name" value="HTH_ARAC_FAMILY_2"/>
    <property type="match status" value="1"/>
</dbReference>
<evidence type="ECO:0008006" key="13">
    <source>
        <dbReference type="Google" id="ProtNLM"/>
    </source>
</evidence>
<dbReference type="Proteomes" id="UP000093309">
    <property type="component" value="Unassembled WGS sequence"/>
</dbReference>
<dbReference type="EMBL" id="LYPC01000014">
    <property type="protein sequence ID" value="OCT15368.1"/>
    <property type="molecule type" value="Genomic_DNA"/>
</dbReference>
<keyword evidence="4" id="KW-0902">Two-component regulatory system</keyword>
<dbReference type="GO" id="GO:0005737">
    <property type="term" value="C:cytoplasm"/>
    <property type="evidence" value="ECO:0007669"/>
    <property type="project" value="UniProtKB-SubCell"/>
</dbReference>
<dbReference type="SMART" id="SM00342">
    <property type="entry name" value="HTH_ARAC"/>
    <property type="match status" value="1"/>
</dbReference>
<dbReference type="Pfam" id="PF00072">
    <property type="entry name" value="Response_reg"/>
    <property type="match status" value="1"/>
</dbReference>
<comment type="caution">
    <text evidence="11">The sequence shown here is derived from an EMBL/GenBank/DDBJ whole genome shotgun (WGS) entry which is preliminary data.</text>
</comment>
<dbReference type="SUPFAM" id="SSF52172">
    <property type="entry name" value="CheY-like"/>
    <property type="match status" value="1"/>
</dbReference>
<comment type="subcellular location">
    <subcellularLocation>
        <location evidence="1">Cytoplasm</location>
    </subcellularLocation>
</comment>
<feature type="domain" description="Response regulatory" evidence="10">
    <location>
        <begin position="3"/>
        <end position="120"/>
    </location>
</feature>
<keyword evidence="5" id="KW-0805">Transcription regulation</keyword>
<dbReference type="GO" id="GO:0003700">
    <property type="term" value="F:DNA-binding transcription factor activity"/>
    <property type="evidence" value="ECO:0007669"/>
    <property type="project" value="InterPro"/>
</dbReference>
<sequence>MYKVMFADDEPFALEGISFMADWEALGFEIVGMCENGEEALACIEAHNPDLVVTDIRMPVIDGLELIETVQKTGSDPIFIILSGYNDFEYARSALRFGVKHYLLKPALDSEWDAIMGLVIQELQHREKQKVQHDLVSNLLVSTILAQILRGEISAADENVRESLQPLEQEGGGWRYIHIEWLNGTPQGLDSHHLLSENAMLIDLSENQNGLVVPSFPDMKEWTQKLYKDLQQQGSECCLSIGPRVDALSDIASSYAGAQEASIYGFFHSVGGPLDYETIHHKEISYELSELSIVDECLSAIELLQEKRVEELINDLFLLFTENQTGPEVVHMLVIRIVLKSAAVMREMGIDSEALPQFRDFTRREHRSLCEVKVSLQLYMQQYLNQLKQHKDKFSGHPLRAIERYIQEHFREALTIKEIGERFFMNAVYLGQTYMKWAGVGIIEYIHDLRIHEAKRMLCESEETIRVIAEQIGYVHYHHFLKEFEKRVTDKPAVYRQISKTLKNGGDEAIVCEL</sequence>
<dbReference type="InterPro" id="IPR001789">
    <property type="entry name" value="Sig_transdc_resp-reg_receiver"/>
</dbReference>
<gene>
    <name evidence="11" type="ORF">A8709_14885</name>
</gene>
<dbReference type="Gene3D" id="1.10.10.60">
    <property type="entry name" value="Homeodomain-like"/>
    <property type="match status" value="2"/>
</dbReference>
<dbReference type="InterPro" id="IPR011006">
    <property type="entry name" value="CheY-like_superfamily"/>
</dbReference>
<dbReference type="GO" id="GO:0000160">
    <property type="term" value="P:phosphorelay signal transduction system"/>
    <property type="evidence" value="ECO:0007669"/>
    <property type="project" value="UniProtKB-KW"/>
</dbReference>
<dbReference type="SMART" id="SM00448">
    <property type="entry name" value="REC"/>
    <property type="match status" value="1"/>
</dbReference>
<evidence type="ECO:0000313" key="11">
    <source>
        <dbReference type="EMBL" id="OCT15368.1"/>
    </source>
</evidence>
<dbReference type="PANTHER" id="PTHR42713:SF3">
    <property type="entry name" value="TRANSCRIPTIONAL REGULATORY PROTEIN HPTR"/>
    <property type="match status" value="1"/>
</dbReference>
<dbReference type="InterPro" id="IPR018060">
    <property type="entry name" value="HTH_AraC"/>
</dbReference>
<dbReference type="InterPro" id="IPR051552">
    <property type="entry name" value="HptR"/>
</dbReference>
<name>A0A1C1A4A1_9BACL</name>
<dbReference type="GO" id="GO:0043565">
    <property type="term" value="F:sequence-specific DNA binding"/>
    <property type="evidence" value="ECO:0007669"/>
    <property type="project" value="InterPro"/>
</dbReference>
<evidence type="ECO:0000256" key="5">
    <source>
        <dbReference type="ARBA" id="ARBA00023015"/>
    </source>
</evidence>
<keyword evidence="12" id="KW-1185">Reference proteome</keyword>
<dbReference type="AlphaFoldDB" id="A0A1C1A4A1"/>
<dbReference type="Pfam" id="PF12833">
    <property type="entry name" value="HTH_18"/>
    <property type="match status" value="1"/>
</dbReference>
<feature type="domain" description="HTH araC/xylS-type" evidence="9">
    <location>
        <begin position="400"/>
        <end position="498"/>
    </location>
</feature>
<keyword evidence="7" id="KW-0804">Transcription</keyword>
<dbReference type="PANTHER" id="PTHR42713">
    <property type="entry name" value="HISTIDINE KINASE-RELATED"/>
    <property type="match status" value="1"/>
</dbReference>
<dbReference type="Gene3D" id="3.40.50.2300">
    <property type="match status" value="1"/>
</dbReference>
<accession>A0A1C1A4A1</accession>
<evidence type="ECO:0000313" key="12">
    <source>
        <dbReference type="Proteomes" id="UP000093309"/>
    </source>
</evidence>
<dbReference type="CDD" id="cd17536">
    <property type="entry name" value="REC_YesN-like"/>
    <property type="match status" value="1"/>
</dbReference>
<dbReference type="InterPro" id="IPR009057">
    <property type="entry name" value="Homeodomain-like_sf"/>
</dbReference>
<evidence type="ECO:0000256" key="8">
    <source>
        <dbReference type="PROSITE-ProRule" id="PRU00169"/>
    </source>
</evidence>
<evidence type="ECO:0000256" key="1">
    <source>
        <dbReference type="ARBA" id="ARBA00004496"/>
    </source>
</evidence>
<evidence type="ECO:0000259" key="10">
    <source>
        <dbReference type="PROSITE" id="PS50110"/>
    </source>
</evidence>
<dbReference type="STRING" id="512399.A8709_14885"/>
<dbReference type="RefSeq" id="WP_065852279.1">
    <property type="nucleotide sequence ID" value="NZ_LYPC01000014.1"/>
</dbReference>
<reference evidence="12" key="1">
    <citation type="submission" date="2016-05" db="EMBL/GenBank/DDBJ databases">
        <title>Paenibacillus oryzae. sp. nov., isolated from the rice root.</title>
        <authorList>
            <person name="Zhang J."/>
            <person name="Zhang X."/>
        </authorList>
    </citation>
    <scope>NUCLEOTIDE SEQUENCE [LARGE SCALE GENOMIC DNA]</scope>
    <source>
        <strain evidence="12">KCTC13222</strain>
    </source>
</reference>
<organism evidence="11 12">
    <name type="scientific">Paenibacillus pectinilyticus</name>
    <dbReference type="NCBI Taxonomy" id="512399"/>
    <lineage>
        <taxon>Bacteria</taxon>
        <taxon>Bacillati</taxon>
        <taxon>Bacillota</taxon>
        <taxon>Bacilli</taxon>
        <taxon>Bacillales</taxon>
        <taxon>Paenibacillaceae</taxon>
        <taxon>Paenibacillus</taxon>
    </lineage>
</organism>
<dbReference type="SUPFAM" id="SSF46689">
    <property type="entry name" value="Homeodomain-like"/>
    <property type="match status" value="1"/>
</dbReference>
<feature type="modified residue" description="4-aspartylphosphate" evidence="8">
    <location>
        <position position="55"/>
    </location>
</feature>
<evidence type="ECO:0000259" key="9">
    <source>
        <dbReference type="PROSITE" id="PS01124"/>
    </source>
</evidence>
<evidence type="ECO:0000256" key="4">
    <source>
        <dbReference type="ARBA" id="ARBA00023012"/>
    </source>
</evidence>
<keyword evidence="6" id="KW-0238">DNA-binding</keyword>
<evidence type="ECO:0000256" key="2">
    <source>
        <dbReference type="ARBA" id="ARBA00022490"/>
    </source>
</evidence>
<dbReference type="PROSITE" id="PS50110">
    <property type="entry name" value="RESPONSE_REGULATORY"/>
    <property type="match status" value="1"/>
</dbReference>
<protein>
    <recommendedName>
        <fullName evidence="13">DNA-binding response regulator</fullName>
    </recommendedName>
</protein>
<keyword evidence="2" id="KW-0963">Cytoplasm</keyword>
<keyword evidence="3 8" id="KW-0597">Phosphoprotein</keyword>
<evidence type="ECO:0000256" key="3">
    <source>
        <dbReference type="ARBA" id="ARBA00022553"/>
    </source>
</evidence>
<evidence type="ECO:0000256" key="6">
    <source>
        <dbReference type="ARBA" id="ARBA00023125"/>
    </source>
</evidence>
<evidence type="ECO:0000256" key="7">
    <source>
        <dbReference type="ARBA" id="ARBA00023163"/>
    </source>
</evidence>
<dbReference type="OrthoDB" id="342399at2"/>